<dbReference type="EMBL" id="CAXJRC010000007">
    <property type="protein sequence ID" value="CAL2105519.1"/>
    <property type="molecule type" value="Genomic_DNA"/>
</dbReference>
<dbReference type="PANTHER" id="PTHR30349:SF41">
    <property type="entry name" value="INTEGRASE_RECOMBINASE PROTEIN MJ0367-RELATED"/>
    <property type="match status" value="1"/>
</dbReference>
<dbReference type="Gene3D" id="1.10.150.130">
    <property type="match status" value="1"/>
</dbReference>
<feature type="domain" description="Core-binding (CB)" evidence="7">
    <location>
        <begin position="14"/>
        <end position="98"/>
    </location>
</feature>
<dbReference type="Proteomes" id="UP001497602">
    <property type="component" value="Unassembled WGS sequence"/>
</dbReference>
<proteinExistence type="inferred from homology"/>
<dbReference type="PROSITE" id="PS51900">
    <property type="entry name" value="CB"/>
    <property type="match status" value="1"/>
</dbReference>
<dbReference type="InterPro" id="IPR011010">
    <property type="entry name" value="DNA_brk_join_enz"/>
</dbReference>
<comment type="caution">
    <text evidence="8">The sequence shown here is derived from an EMBL/GenBank/DDBJ whole genome shotgun (WGS) entry which is preliminary data.</text>
</comment>
<dbReference type="InterPro" id="IPR004107">
    <property type="entry name" value="Integrase_SAM-like_N"/>
</dbReference>
<dbReference type="Gene3D" id="1.10.443.10">
    <property type="entry name" value="Intergrase catalytic core"/>
    <property type="match status" value="1"/>
</dbReference>
<evidence type="ECO:0000313" key="9">
    <source>
        <dbReference type="Proteomes" id="UP001497602"/>
    </source>
</evidence>
<keyword evidence="9" id="KW-1185">Reference proteome</keyword>
<keyword evidence="2" id="KW-0229">DNA integration</keyword>
<dbReference type="Pfam" id="PF13495">
    <property type="entry name" value="Phage_int_SAM_4"/>
    <property type="match status" value="1"/>
</dbReference>
<evidence type="ECO:0000256" key="4">
    <source>
        <dbReference type="ARBA" id="ARBA00023172"/>
    </source>
</evidence>
<dbReference type="InterPro" id="IPR010998">
    <property type="entry name" value="Integrase_recombinase_N"/>
</dbReference>
<dbReference type="InterPro" id="IPR044068">
    <property type="entry name" value="CB"/>
</dbReference>
<organism evidence="8 9">
    <name type="scientific">Tenacibaculum vairaonense</name>
    <dbReference type="NCBI Taxonomy" id="3137860"/>
    <lineage>
        <taxon>Bacteria</taxon>
        <taxon>Pseudomonadati</taxon>
        <taxon>Bacteroidota</taxon>
        <taxon>Flavobacteriia</taxon>
        <taxon>Flavobacteriales</taxon>
        <taxon>Flavobacteriaceae</taxon>
        <taxon>Tenacibaculum</taxon>
    </lineage>
</organism>
<comment type="similarity">
    <text evidence="1">Belongs to the 'phage' integrase family.</text>
</comment>
<accession>A0ABP1FAN5</accession>
<evidence type="ECO:0000259" key="6">
    <source>
        <dbReference type="PROSITE" id="PS51898"/>
    </source>
</evidence>
<keyword evidence="4" id="KW-0233">DNA recombination</keyword>
<evidence type="ECO:0000256" key="1">
    <source>
        <dbReference type="ARBA" id="ARBA00008857"/>
    </source>
</evidence>
<dbReference type="SUPFAM" id="SSF56349">
    <property type="entry name" value="DNA breaking-rejoining enzymes"/>
    <property type="match status" value="1"/>
</dbReference>
<reference evidence="8 9" key="1">
    <citation type="submission" date="2024-05" db="EMBL/GenBank/DDBJ databases">
        <authorList>
            <person name="Duchaud E."/>
        </authorList>
    </citation>
    <scope>NUCLEOTIDE SEQUENCE [LARGE SCALE GENOMIC DNA]</scope>
    <source>
        <strain evidence="8">Ena-SAMPLE-TAB-13-05-2024-13:56:06:370-140305</strain>
    </source>
</reference>
<name>A0ABP1FAN5_9FLAO</name>
<dbReference type="Pfam" id="PF00589">
    <property type="entry name" value="Phage_integrase"/>
    <property type="match status" value="1"/>
</dbReference>
<dbReference type="InterPro" id="IPR050090">
    <property type="entry name" value="Tyrosine_recombinase_XerCD"/>
</dbReference>
<evidence type="ECO:0000259" key="7">
    <source>
        <dbReference type="PROSITE" id="PS51900"/>
    </source>
</evidence>
<sequence length="319" mass="37644">MYFGFYPITTKIMNSILDIHQQYQDYTLTFKGLSQVTLKKEFYVFKSFINSTNVHHPNEVTRALVERYITEKKIYNNWSAKTIKNCLQALNNFFKFCLDQNYITENPVEKIPKPKAPKRLPSYIPKDDAIKLIEWTYIAKFRYKFERIRARAIIATFLFTGIRQAELLNLKVSDIHFLESSLKVIHGKGGKDRIIPINPRLKEILKEYIHQREIKEKSSIYFFTSLRHDQKMSQSVLKRLFTRLKKDMGFKVYPHLLRHTFATLMLQGHCDIFTLSNMMGHSDIKTTTIYLSLSQNHMSQQIHKHPLSFTVIQHGKTIS</sequence>
<feature type="domain" description="Tyr recombinase" evidence="6">
    <location>
        <begin position="119"/>
        <end position="303"/>
    </location>
</feature>
<dbReference type="PANTHER" id="PTHR30349">
    <property type="entry name" value="PHAGE INTEGRASE-RELATED"/>
    <property type="match status" value="1"/>
</dbReference>
<gene>
    <name evidence="8" type="ORF">T190115A13A_160052</name>
</gene>
<evidence type="ECO:0000256" key="5">
    <source>
        <dbReference type="PROSITE-ProRule" id="PRU01248"/>
    </source>
</evidence>
<evidence type="ECO:0000313" key="8">
    <source>
        <dbReference type="EMBL" id="CAL2105519.1"/>
    </source>
</evidence>
<evidence type="ECO:0000256" key="3">
    <source>
        <dbReference type="ARBA" id="ARBA00023125"/>
    </source>
</evidence>
<evidence type="ECO:0000256" key="2">
    <source>
        <dbReference type="ARBA" id="ARBA00022908"/>
    </source>
</evidence>
<protein>
    <submittedName>
        <fullName evidence="8">Integrase/recombinase XerD</fullName>
    </submittedName>
</protein>
<dbReference type="InterPro" id="IPR002104">
    <property type="entry name" value="Integrase_catalytic"/>
</dbReference>
<dbReference type="PROSITE" id="PS51898">
    <property type="entry name" value="TYR_RECOMBINASE"/>
    <property type="match status" value="1"/>
</dbReference>
<keyword evidence="3 5" id="KW-0238">DNA-binding</keyword>
<dbReference type="InterPro" id="IPR013762">
    <property type="entry name" value="Integrase-like_cat_sf"/>
</dbReference>